<accession>A0A378WDR9</accession>
<dbReference type="Pfam" id="PF00823">
    <property type="entry name" value="PPE"/>
    <property type="match status" value="1"/>
</dbReference>
<feature type="compositionally biased region" description="Basic residues" evidence="2">
    <location>
        <begin position="504"/>
        <end position="521"/>
    </location>
</feature>
<organism evidence="5 6">
    <name type="scientific">Mycolicibacterium fortuitum</name>
    <name type="common">Mycobacterium fortuitum</name>
    <dbReference type="NCBI Taxonomy" id="1766"/>
    <lineage>
        <taxon>Bacteria</taxon>
        <taxon>Bacillati</taxon>
        <taxon>Actinomycetota</taxon>
        <taxon>Actinomycetes</taxon>
        <taxon>Mycobacteriales</taxon>
        <taxon>Mycobacteriaceae</taxon>
        <taxon>Mycolicibacterium</taxon>
    </lineage>
</organism>
<gene>
    <name evidence="5" type="ORF">NCTC1542_06517</name>
</gene>
<dbReference type="Gene3D" id="1.20.1260.20">
    <property type="entry name" value="PPE superfamily"/>
    <property type="match status" value="1"/>
</dbReference>
<dbReference type="SUPFAM" id="SSF140459">
    <property type="entry name" value="PE/PPE dimer-like"/>
    <property type="match status" value="1"/>
</dbReference>
<dbReference type="InterPro" id="IPR038332">
    <property type="entry name" value="PPE_sf"/>
</dbReference>
<dbReference type="EMBL" id="UGQY01000005">
    <property type="protein sequence ID" value="SUA31164.1"/>
    <property type="molecule type" value="Genomic_DNA"/>
</dbReference>
<proteinExistence type="inferred from homology"/>
<evidence type="ECO:0000256" key="2">
    <source>
        <dbReference type="SAM" id="MobiDB-lite"/>
    </source>
</evidence>
<dbReference type="AlphaFoldDB" id="A0A378WDR9"/>
<reference evidence="5 6" key="1">
    <citation type="submission" date="2018-06" db="EMBL/GenBank/DDBJ databases">
        <authorList>
            <consortium name="Pathogen Informatics"/>
            <person name="Doyle S."/>
        </authorList>
    </citation>
    <scope>NUCLEOTIDE SEQUENCE [LARGE SCALE GENOMIC DNA]</scope>
    <source>
        <strain evidence="5 6">NCTC1542</strain>
    </source>
</reference>
<feature type="domain" description="PPE-PPW subfamily C-terminal" evidence="4">
    <location>
        <begin position="538"/>
        <end position="583"/>
    </location>
</feature>
<dbReference type="Pfam" id="PF18878">
    <property type="entry name" value="PPE-PPW"/>
    <property type="match status" value="1"/>
</dbReference>
<dbReference type="InterPro" id="IPR043641">
    <property type="entry name" value="PPE-PPW_C"/>
</dbReference>
<evidence type="ECO:0000256" key="1">
    <source>
        <dbReference type="ARBA" id="ARBA00010652"/>
    </source>
</evidence>
<feature type="domain" description="PPE" evidence="3">
    <location>
        <begin position="6"/>
        <end position="169"/>
    </location>
</feature>
<dbReference type="GO" id="GO:0052572">
    <property type="term" value="P:response to host immune response"/>
    <property type="evidence" value="ECO:0007669"/>
    <property type="project" value="TreeGrafter"/>
</dbReference>
<dbReference type="InterPro" id="IPR000030">
    <property type="entry name" value="PPE_dom"/>
</dbReference>
<evidence type="ECO:0000259" key="3">
    <source>
        <dbReference type="Pfam" id="PF00823"/>
    </source>
</evidence>
<evidence type="ECO:0000313" key="5">
    <source>
        <dbReference type="EMBL" id="SUA31164.1"/>
    </source>
</evidence>
<dbReference type="PANTHER" id="PTHR46766:SF1">
    <property type="entry name" value="GLUTAMINE-RICH PROTEIN 2"/>
    <property type="match status" value="1"/>
</dbReference>
<protein>
    <submittedName>
        <fullName evidence="5">PPE family protein</fullName>
    </submittedName>
</protein>
<dbReference type="PANTHER" id="PTHR46766">
    <property type="entry name" value="GLUTAMINE-RICH PROTEIN 2"/>
    <property type="match status" value="1"/>
</dbReference>
<sequence>MPAPVWAASPPEVHSSLLSAGPGAGSLLASAAAWSTLAADYNSIAEELTAVLGAVQSEIWMGPSAEAYVAANGPYLAWLRRAGAQATSTAAALQTAAGAYASALAAMPTMAELAANHAAHAVLVGTNFFGVNTIPIALNEANYARMWAQAAAVMTTYEATADASVTSVPQLEAAPPMLKVEPAMLKTLDSADSAPETAPEAPQWFTDFAKWLEGFVPQAPYPDSSQYPLYVELQEFFNKIGYTGIPDPLADFFAGLQNGSNLLPPIGVPGSWLGWTGNPLSYLNPATLAYIFSVPLDPVSYIVFTSKVIIDDLIAVLYTALFNPQALGVVIPLVMVEIIGSTIGNTIQLLNYTITQTALLPVLLPALAATTALAPVGVVGGLGVGALAHHATTEAVVPPPSPAPPSAGLTMAQPSPSAPAPAPAPTPAPPPTPTPTPAPAPPPAPPPTPAGPPSVSMPAYGYMVGGLDMGARRAAGSRTRKKAASKPAADEADVAEPEEDAAAPRHRRRREKVGMHGRGHKYMYLDQDLAPDPVAMPSDRGAGSLGFAGSAPREGTAPPAGLAKLAGDEFGGGAVSPMLPNTWPADGDNG</sequence>
<feature type="compositionally biased region" description="Acidic residues" evidence="2">
    <location>
        <begin position="490"/>
        <end position="501"/>
    </location>
</feature>
<feature type="region of interest" description="Disordered" evidence="2">
    <location>
        <begin position="395"/>
        <end position="453"/>
    </location>
</feature>
<evidence type="ECO:0000313" key="6">
    <source>
        <dbReference type="Proteomes" id="UP000255389"/>
    </source>
</evidence>
<dbReference type="Proteomes" id="UP000255389">
    <property type="component" value="Unassembled WGS sequence"/>
</dbReference>
<feature type="compositionally biased region" description="Pro residues" evidence="2">
    <location>
        <begin position="416"/>
        <end position="452"/>
    </location>
</feature>
<comment type="similarity">
    <text evidence="1">Belongs to the mycobacterial PPE family.</text>
</comment>
<name>A0A378WDR9_MYCFO</name>
<feature type="region of interest" description="Disordered" evidence="2">
    <location>
        <begin position="473"/>
        <end position="565"/>
    </location>
</feature>
<dbReference type="RefSeq" id="WP_151247201.1">
    <property type="nucleotide sequence ID" value="NZ_JAAZWM010000004.1"/>
</dbReference>
<evidence type="ECO:0000259" key="4">
    <source>
        <dbReference type="Pfam" id="PF18878"/>
    </source>
</evidence>